<evidence type="ECO:0000256" key="6">
    <source>
        <dbReference type="ARBA" id="ARBA00023163"/>
    </source>
</evidence>
<dbReference type="PANTHER" id="PTHR31313">
    <property type="entry name" value="TY1 ENHANCER ACTIVATOR"/>
    <property type="match status" value="1"/>
</dbReference>
<dbReference type="InterPro" id="IPR001138">
    <property type="entry name" value="Zn2Cys6_DnaBD"/>
</dbReference>
<dbReference type="GO" id="GO:0005634">
    <property type="term" value="C:nucleus"/>
    <property type="evidence" value="ECO:0007669"/>
    <property type="project" value="UniProtKB-SubCell"/>
</dbReference>
<feature type="compositionally biased region" description="Polar residues" evidence="8">
    <location>
        <begin position="155"/>
        <end position="170"/>
    </location>
</feature>
<evidence type="ECO:0000256" key="1">
    <source>
        <dbReference type="ARBA" id="ARBA00004123"/>
    </source>
</evidence>
<feature type="region of interest" description="Disordered" evidence="8">
    <location>
        <begin position="81"/>
        <end position="127"/>
    </location>
</feature>
<protein>
    <submittedName>
        <fullName evidence="10">Putative fungal specific transcription factor</fullName>
    </submittedName>
</protein>
<dbReference type="SMART" id="SM00066">
    <property type="entry name" value="GAL4"/>
    <property type="match status" value="1"/>
</dbReference>
<evidence type="ECO:0000256" key="3">
    <source>
        <dbReference type="ARBA" id="ARBA00022833"/>
    </source>
</evidence>
<feature type="region of interest" description="Disordered" evidence="8">
    <location>
        <begin position="145"/>
        <end position="170"/>
    </location>
</feature>
<dbReference type="PROSITE" id="PS00463">
    <property type="entry name" value="ZN2_CY6_FUNGAL_1"/>
    <property type="match status" value="1"/>
</dbReference>
<dbReference type="SUPFAM" id="SSF57701">
    <property type="entry name" value="Zn2/Cys6 DNA-binding domain"/>
    <property type="match status" value="1"/>
</dbReference>
<dbReference type="HOGENOM" id="CLU_007003_2_1_1"/>
<feature type="compositionally biased region" description="Polar residues" evidence="8">
    <location>
        <begin position="86"/>
        <end position="111"/>
    </location>
</feature>
<dbReference type="EMBL" id="AZST01000202">
    <property type="protein sequence ID" value="KEP50992.1"/>
    <property type="molecule type" value="Genomic_DNA"/>
</dbReference>
<dbReference type="Pfam" id="PF04082">
    <property type="entry name" value="Fungal_trans"/>
    <property type="match status" value="1"/>
</dbReference>
<dbReference type="InterPro" id="IPR036864">
    <property type="entry name" value="Zn2-C6_fun-type_DNA-bd_sf"/>
</dbReference>
<keyword evidence="3" id="KW-0862">Zinc</keyword>
<evidence type="ECO:0000313" key="11">
    <source>
        <dbReference type="Proteomes" id="UP000027456"/>
    </source>
</evidence>
<sequence length="592" mass="66301">MSQSEAGPSRRRGKYAPRACNVCRRRKCKCDGRFPVCQPCAASGYECSWVPEGDEDRPATKQLVEGLRAKVHHLEAKIAQFKQGATAATSSSGDRSDTEFSSPVPQPTSLSKDVPHHSPSSSRVQHVSHEFSYQAPRRPHFATQLHPSLIRKPSIGNQSPTPSNENMDASADTRSSLTYQYIFDIPLNEPSLEHQASLLCEWDRHLPTLGSTQLSRHEHDTLLLRCFSYGAAWLFGLLPDLFLRDMLEYLSPASTRSPGELQYYSPLLHCSLLAFASPLSDNPAIQQPSSQEKFATHAKRWLDEEFSYANPSLILSLILLSEYHLGIGERNTGYMYTGMSMRAVRANQLLFGAGAGSPLREWYRWSAFVQERLLAHELNRPSEMPVPTVPIELPVELEFNSQPLVADSIGDLFTHGDYVGIALECFIHCAKLMLISTTITTALDTSATENIHLKLETWFNALPDSLLVHQVETLIPPPIMALHIRYWWSILRLYPPGSNNAPSQFTHHAAEKLLELIGAFDVQFGFRYFPRNMLKSIHMCGRTLILERLSKDGVDICLGGLRTWPCAKPMLMDLEQLKSSMGNVNDVEVSGE</sequence>
<organism evidence="10 11">
    <name type="scientific">Rhizoctonia solani 123E</name>
    <dbReference type="NCBI Taxonomy" id="1423351"/>
    <lineage>
        <taxon>Eukaryota</taxon>
        <taxon>Fungi</taxon>
        <taxon>Dikarya</taxon>
        <taxon>Basidiomycota</taxon>
        <taxon>Agaricomycotina</taxon>
        <taxon>Agaricomycetes</taxon>
        <taxon>Cantharellales</taxon>
        <taxon>Ceratobasidiaceae</taxon>
        <taxon>Rhizoctonia</taxon>
    </lineage>
</organism>
<dbReference type="GO" id="GO:0006351">
    <property type="term" value="P:DNA-templated transcription"/>
    <property type="evidence" value="ECO:0007669"/>
    <property type="project" value="InterPro"/>
</dbReference>
<evidence type="ECO:0000256" key="2">
    <source>
        <dbReference type="ARBA" id="ARBA00022723"/>
    </source>
</evidence>
<dbReference type="AlphaFoldDB" id="A0A074SLN2"/>
<keyword evidence="5" id="KW-0238">DNA-binding</keyword>
<dbReference type="GO" id="GO:0000981">
    <property type="term" value="F:DNA-binding transcription factor activity, RNA polymerase II-specific"/>
    <property type="evidence" value="ECO:0007669"/>
    <property type="project" value="InterPro"/>
</dbReference>
<keyword evidence="7" id="KW-0539">Nucleus</keyword>
<dbReference type="Proteomes" id="UP000027456">
    <property type="component" value="Unassembled WGS sequence"/>
</dbReference>
<dbReference type="PANTHER" id="PTHR31313:SF81">
    <property type="entry name" value="TY1 ENHANCER ACTIVATOR"/>
    <property type="match status" value="1"/>
</dbReference>
<evidence type="ECO:0000256" key="8">
    <source>
        <dbReference type="SAM" id="MobiDB-lite"/>
    </source>
</evidence>
<comment type="subcellular location">
    <subcellularLocation>
        <location evidence="1">Nucleus</location>
    </subcellularLocation>
</comment>
<dbReference type="PROSITE" id="PS50048">
    <property type="entry name" value="ZN2_CY6_FUNGAL_2"/>
    <property type="match status" value="1"/>
</dbReference>
<accession>A0A074SLN2</accession>
<feature type="domain" description="Zn(2)-C6 fungal-type" evidence="9">
    <location>
        <begin position="19"/>
        <end position="49"/>
    </location>
</feature>
<dbReference type="OrthoDB" id="2154091at2759"/>
<keyword evidence="6" id="KW-0804">Transcription</keyword>
<evidence type="ECO:0000256" key="7">
    <source>
        <dbReference type="ARBA" id="ARBA00023242"/>
    </source>
</evidence>
<keyword evidence="11" id="KW-1185">Reference proteome</keyword>
<evidence type="ECO:0000313" key="10">
    <source>
        <dbReference type="EMBL" id="KEP50992.1"/>
    </source>
</evidence>
<keyword evidence="4" id="KW-0805">Transcription regulation</keyword>
<dbReference type="InterPro" id="IPR051615">
    <property type="entry name" value="Transcr_Regulatory_Elem"/>
</dbReference>
<dbReference type="Gene3D" id="4.10.240.10">
    <property type="entry name" value="Zn(2)-C6 fungal-type DNA-binding domain"/>
    <property type="match status" value="1"/>
</dbReference>
<dbReference type="CDD" id="cd12148">
    <property type="entry name" value="fungal_TF_MHR"/>
    <property type="match status" value="1"/>
</dbReference>
<keyword evidence="2" id="KW-0479">Metal-binding</keyword>
<evidence type="ECO:0000259" key="9">
    <source>
        <dbReference type="PROSITE" id="PS50048"/>
    </source>
</evidence>
<dbReference type="InterPro" id="IPR007219">
    <property type="entry name" value="XnlR_reg_dom"/>
</dbReference>
<dbReference type="GO" id="GO:0008270">
    <property type="term" value="F:zinc ion binding"/>
    <property type="evidence" value="ECO:0007669"/>
    <property type="project" value="InterPro"/>
</dbReference>
<evidence type="ECO:0000256" key="5">
    <source>
        <dbReference type="ARBA" id="ARBA00023125"/>
    </source>
</evidence>
<dbReference type="STRING" id="1423351.A0A074SLN2"/>
<evidence type="ECO:0000256" key="4">
    <source>
        <dbReference type="ARBA" id="ARBA00023015"/>
    </source>
</evidence>
<dbReference type="CDD" id="cd00067">
    <property type="entry name" value="GAL4"/>
    <property type="match status" value="1"/>
</dbReference>
<proteinExistence type="predicted"/>
<dbReference type="Pfam" id="PF00172">
    <property type="entry name" value="Zn_clus"/>
    <property type="match status" value="1"/>
</dbReference>
<name>A0A074SLN2_9AGAM</name>
<dbReference type="GO" id="GO:0003677">
    <property type="term" value="F:DNA binding"/>
    <property type="evidence" value="ECO:0007669"/>
    <property type="project" value="UniProtKB-KW"/>
</dbReference>
<gene>
    <name evidence="10" type="ORF">V565_069490</name>
</gene>
<reference evidence="10 11" key="1">
    <citation type="submission" date="2013-12" db="EMBL/GenBank/DDBJ databases">
        <authorList>
            <person name="Cubeta M."/>
            <person name="Pakala S."/>
            <person name="Fedorova N."/>
            <person name="Thomas E."/>
            <person name="Dean R."/>
            <person name="Jabaji S."/>
            <person name="Neate S."/>
            <person name="Toda T."/>
            <person name="Tavantzis S."/>
            <person name="Vilgalys R."/>
            <person name="Bharathan N."/>
            <person name="Pakala S."/>
            <person name="Losada L.S."/>
            <person name="Zafar N."/>
            <person name="Nierman W."/>
        </authorList>
    </citation>
    <scope>NUCLEOTIDE SEQUENCE [LARGE SCALE GENOMIC DNA]</scope>
    <source>
        <strain evidence="10 11">123E</strain>
    </source>
</reference>
<comment type="caution">
    <text evidence="10">The sequence shown here is derived from an EMBL/GenBank/DDBJ whole genome shotgun (WGS) entry which is preliminary data.</text>
</comment>